<dbReference type="EC" id="3.1.3.3" evidence="4"/>
<evidence type="ECO:0000256" key="12">
    <source>
        <dbReference type="ARBA" id="ARBA00048138"/>
    </source>
</evidence>
<dbReference type="RefSeq" id="WP_119452748.1">
    <property type="nucleotide sequence ID" value="NZ_QWGA01000003.1"/>
</dbReference>
<evidence type="ECO:0000256" key="7">
    <source>
        <dbReference type="ARBA" id="ARBA00022723"/>
    </source>
</evidence>
<dbReference type="UniPathway" id="UPA00135">
    <property type="reaction ID" value="UER00198"/>
</dbReference>
<evidence type="ECO:0000256" key="8">
    <source>
        <dbReference type="ARBA" id="ARBA00022801"/>
    </source>
</evidence>
<dbReference type="SFLD" id="SFLDG01137">
    <property type="entry name" value="C1.6.1:_Phosphoserine_Phosphat"/>
    <property type="match status" value="1"/>
</dbReference>
<name>A0A399RKP0_9PROT</name>
<feature type="active site" description="Nucleophile" evidence="14">
    <location>
        <position position="98"/>
    </location>
</feature>
<reference evidence="15 16" key="1">
    <citation type="submission" date="2018-08" db="EMBL/GenBank/DDBJ databases">
        <title>Henriciella mobilis sp. nov., isolated from seawater.</title>
        <authorList>
            <person name="Cheng H."/>
            <person name="Wu Y.-H."/>
            <person name="Xu X.-W."/>
            <person name="Guo L.-L."/>
        </authorList>
    </citation>
    <scope>NUCLEOTIDE SEQUENCE [LARGE SCALE GENOMIC DNA]</scope>
    <source>
        <strain evidence="15 16">CCUG67844</strain>
    </source>
</reference>
<evidence type="ECO:0000256" key="10">
    <source>
        <dbReference type="ARBA" id="ARBA00023299"/>
    </source>
</evidence>
<evidence type="ECO:0000256" key="14">
    <source>
        <dbReference type="PIRSR" id="PIRSR604469-1"/>
    </source>
</evidence>
<dbReference type="EMBL" id="QWGA01000003">
    <property type="protein sequence ID" value="RIJ31251.1"/>
    <property type="molecule type" value="Genomic_DNA"/>
</dbReference>
<comment type="similarity">
    <text evidence="3">Belongs to the HAD-like hydrolase superfamily. SerB family.</text>
</comment>
<evidence type="ECO:0000256" key="2">
    <source>
        <dbReference type="ARBA" id="ARBA00005135"/>
    </source>
</evidence>
<protein>
    <recommendedName>
        <fullName evidence="5">Phosphoserine phosphatase</fullName>
        <ecNumber evidence="4">3.1.3.3</ecNumber>
    </recommendedName>
    <alternativeName>
        <fullName evidence="11">O-phosphoserine phosphohydrolase</fullName>
    </alternativeName>
</protein>
<dbReference type="SUPFAM" id="SSF56784">
    <property type="entry name" value="HAD-like"/>
    <property type="match status" value="1"/>
</dbReference>
<dbReference type="Proteomes" id="UP000265845">
    <property type="component" value="Unassembled WGS sequence"/>
</dbReference>
<keyword evidence="6" id="KW-0028">Amino-acid biosynthesis</keyword>
<comment type="pathway">
    <text evidence="2">Amino-acid biosynthesis; L-serine biosynthesis; L-serine from 3-phospho-D-glycerate: step 3/3.</text>
</comment>
<gene>
    <name evidence="15" type="primary">serB</name>
    <name evidence="15" type="ORF">D1222_03015</name>
</gene>
<evidence type="ECO:0000256" key="9">
    <source>
        <dbReference type="ARBA" id="ARBA00022842"/>
    </source>
</evidence>
<evidence type="ECO:0000256" key="5">
    <source>
        <dbReference type="ARBA" id="ARBA00015196"/>
    </source>
</evidence>
<comment type="catalytic activity">
    <reaction evidence="13">
        <text>O-phospho-D-serine + H2O = D-serine + phosphate</text>
        <dbReference type="Rhea" id="RHEA:24873"/>
        <dbReference type="ChEBI" id="CHEBI:15377"/>
        <dbReference type="ChEBI" id="CHEBI:35247"/>
        <dbReference type="ChEBI" id="CHEBI:43474"/>
        <dbReference type="ChEBI" id="CHEBI:58680"/>
        <dbReference type="EC" id="3.1.3.3"/>
    </reaction>
</comment>
<organism evidence="15 16">
    <name type="scientific">Henriciella algicola</name>
    <dbReference type="NCBI Taxonomy" id="1608422"/>
    <lineage>
        <taxon>Bacteria</taxon>
        <taxon>Pseudomonadati</taxon>
        <taxon>Pseudomonadota</taxon>
        <taxon>Alphaproteobacteria</taxon>
        <taxon>Hyphomonadales</taxon>
        <taxon>Hyphomonadaceae</taxon>
        <taxon>Henriciella</taxon>
    </lineage>
</organism>
<keyword evidence="8 15" id="KW-0378">Hydrolase</keyword>
<proteinExistence type="inferred from homology"/>
<dbReference type="GO" id="GO:0005737">
    <property type="term" value="C:cytoplasm"/>
    <property type="evidence" value="ECO:0007669"/>
    <property type="project" value="TreeGrafter"/>
</dbReference>
<evidence type="ECO:0000256" key="13">
    <source>
        <dbReference type="ARBA" id="ARBA00048523"/>
    </source>
</evidence>
<comment type="caution">
    <text evidence="15">The sequence shown here is derived from an EMBL/GenBank/DDBJ whole genome shotgun (WGS) entry which is preliminary data.</text>
</comment>
<dbReference type="SFLD" id="SFLDF00029">
    <property type="entry name" value="phosphoserine_phosphatase"/>
    <property type="match status" value="1"/>
</dbReference>
<dbReference type="SFLD" id="SFLDS00003">
    <property type="entry name" value="Haloacid_Dehalogenase"/>
    <property type="match status" value="1"/>
</dbReference>
<dbReference type="GO" id="GO:0000287">
    <property type="term" value="F:magnesium ion binding"/>
    <property type="evidence" value="ECO:0007669"/>
    <property type="project" value="TreeGrafter"/>
</dbReference>
<dbReference type="InterPro" id="IPR036412">
    <property type="entry name" value="HAD-like_sf"/>
</dbReference>
<keyword evidence="10" id="KW-0718">Serine biosynthesis</keyword>
<dbReference type="GO" id="GO:0036424">
    <property type="term" value="F:L-phosphoserine phosphatase activity"/>
    <property type="evidence" value="ECO:0007669"/>
    <property type="project" value="InterPro"/>
</dbReference>
<dbReference type="InterPro" id="IPR050582">
    <property type="entry name" value="HAD-like_SerB"/>
</dbReference>
<accession>A0A399RKP0</accession>
<evidence type="ECO:0000256" key="4">
    <source>
        <dbReference type="ARBA" id="ARBA00012640"/>
    </source>
</evidence>
<keyword evidence="16" id="KW-1185">Reference proteome</keyword>
<dbReference type="InterPro" id="IPR023214">
    <property type="entry name" value="HAD_sf"/>
</dbReference>
<dbReference type="OrthoDB" id="9792539at2"/>
<evidence type="ECO:0000313" key="16">
    <source>
        <dbReference type="Proteomes" id="UP000265845"/>
    </source>
</evidence>
<feature type="active site" description="Proton donor" evidence="14">
    <location>
        <position position="100"/>
    </location>
</feature>
<keyword evidence="7" id="KW-0479">Metal-binding</keyword>
<dbReference type="PANTHER" id="PTHR43344:SF2">
    <property type="entry name" value="PHOSPHOSERINE PHOSPHATASE"/>
    <property type="match status" value="1"/>
</dbReference>
<evidence type="ECO:0000256" key="1">
    <source>
        <dbReference type="ARBA" id="ARBA00001946"/>
    </source>
</evidence>
<dbReference type="NCBIfam" id="TIGR01488">
    <property type="entry name" value="HAD-SF-IB"/>
    <property type="match status" value="1"/>
</dbReference>
<dbReference type="Pfam" id="PF12710">
    <property type="entry name" value="HAD"/>
    <property type="match status" value="1"/>
</dbReference>
<dbReference type="Gene3D" id="3.40.50.1000">
    <property type="entry name" value="HAD superfamily/HAD-like"/>
    <property type="match status" value="1"/>
</dbReference>
<dbReference type="GO" id="GO:0006564">
    <property type="term" value="P:L-serine biosynthetic process"/>
    <property type="evidence" value="ECO:0007669"/>
    <property type="project" value="UniProtKB-KW"/>
</dbReference>
<evidence type="ECO:0000256" key="3">
    <source>
        <dbReference type="ARBA" id="ARBA00009184"/>
    </source>
</evidence>
<evidence type="ECO:0000256" key="6">
    <source>
        <dbReference type="ARBA" id="ARBA00022605"/>
    </source>
</evidence>
<comment type="catalytic activity">
    <reaction evidence="12">
        <text>O-phospho-L-serine + H2O = L-serine + phosphate</text>
        <dbReference type="Rhea" id="RHEA:21208"/>
        <dbReference type="ChEBI" id="CHEBI:15377"/>
        <dbReference type="ChEBI" id="CHEBI:33384"/>
        <dbReference type="ChEBI" id="CHEBI:43474"/>
        <dbReference type="ChEBI" id="CHEBI:57524"/>
        <dbReference type="EC" id="3.1.3.3"/>
    </reaction>
</comment>
<dbReference type="InterPro" id="IPR004469">
    <property type="entry name" value="PSP"/>
</dbReference>
<comment type="cofactor">
    <cofactor evidence="1">
        <name>Mg(2+)</name>
        <dbReference type="ChEBI" id="CHEBI:18420"/>
    </cofactor>
</comment>
<evidence type="ECO:0000256" key="11">
    <source>
        <dbReference type="ARBA" id="ARBA00031693"/>
    </source>
</evidence>
<dbReference type="AlphaFoldDB" id="A0A399RKP0"/>
<dbReference type="SFLD" id="SFLDG01136">
    <property type="entry name" value="C1.6:_Phosphoserine_Phosphatas"/>
    <property type="match status" value="1"/>
</dbReference>
<dbReference type="NCBIfam" id="TIGR00338">
    <property type="entry name" value="serB"/>
    <property type="match status" value="1"/>
</dbReference>
<sequence length="309" mass="32881">MDRKTTDFSHVAVVVARADKSLQQIGDRLEKALAAADQGEKAPVRMLSGEGEFTAVEQAGNFADAQKVRDALEVAFKGDADICVSSTKERRKKLLICDMDSTIIQQECLDELADFAGLKAEISAITERAMRGELEFEGALRERVGKLAGLDLSKLDQCYRERITLMPGAKTLVATMKADGAHAMLVSGGFTYFTSRIGEAAGFDTHRGNTLLDDGNALTGNVAEPILGREAKLAALNEQAAALDLSVSDALAMGDGANDLAMIEAAGLGIAYRAKPVVAAASDCSIAVTDLTAALYFQGYTDSEIVWKH</sequence>
<dbReference type="PANTHER" id="PTHR43344">
    <property type="entry name" value="PHOSPHOSERINE PHOSPHATASE"/>
    <property type="match status" value="1"/>
</dbReference>
<keyword evidence="9" id="KW-0460">Magnesium</keyword>
<evidence type="ECO:0000313" key="15">
    <source>
        <dbReference type="EMBL" id="RIJ31251.1"/>
    </source>
</evidence>